<name>A0A7W6E5Z9_9RHOB</name>
<protein>
    <submittedName>
        <fullName evidence="4">Acetylornithine deacetylase/succinyl-diaminopimelate desuccinylase-like protein</fullName>
    </submittedName>
</protein>
<keyword evidence="1" id="KW-0645">Protease</keyword>
<dbReference type="GO" id="GO:0008233">
    <property type="term" value="F:peptidase activity"/>
    <property type="evidence" value="ECO:0007669"/>
    <property type="project" value="UniProtKB-KW"/>
</dbReference>
<sequence>MTRDAAIDAITDYFETGKFQSELGTLVAYPTESQNPEAAPELVRYLVEAIQPRLEKMGFGTEIIQNPDPRGGPLLIGERREDDDLPTILTYGHGDVIRAQEGMWREGLSPFELIEEGDRLYGRGSADNKCQHLINIAALEAVLSVRGTLGFNTRIVIEMSEEVGSSGLAEVFHSHKDRLTADVLIASDGPRLQPDVPTVFMGSRGGVTFDLELNLREGAHHSGNWGGLLADPAMILAHALACITDKRGQIQIAEWRPDSLTDSVRAALDGLPIEGSDGPAIDTDWGEASLSPAERAYGWNSFAVLAMKSGVPEAPVNAISDVARATCQLRYVVGTTPEEILPALRRHLDAHGFEAVKIIPHDRGFFAATRLDPSHPWVGFVTDSIVQTTGKQPHVLPNLAGSLPNDSFTDILGLPTVWVPHSYRSCSQHAPNEHVLKSLSRDALRLMAGLFWDIGAKGTPSGAPRS</sequence>
<dbReference type="RefSeq" id="WP_184567278.1">
    <property type="nucleotide sequence ID" value="NZ_JACIEI010000014.1"/>
</dbReference>
<dbReference type="InterPro" id="IPR002933">
    <property type="entry name" value="Peptidase_M20"/>
</dbReference>
<evidence type="ECO:0000313" key="4">
    <source>
        <dbReference type="EMBL" id="MBB3995391.1"/>
    </source>
</evidence>
<dbReference type="PANTHER" id="PTHR43270:SF12">
    <property type="entry name" value="SUCCINYL-DIAMINOPIMELATE DESUCCINYLASE"/>
    <property type="match status" value="1"/>
</dbReference>
<evidence type="ECO:0000313" key="5">
    <source>
        <dbReference type="Proteomes" id="UP000530268"/>
    </source>
</evidence>
<gene>
    <name evidence="4" type="ORF">GGR95_003047</name>
</gene>
<dbReference type="Pfam" id="PF01546">
    <property type="entry name" value="Peptidase_M20"/>
    <property type="match status" value="1"/>
</dbReference>
<dbReference type="InterPro" id="IPR051458">
    <property type="entry name" value="Cyt/Met_Dipeptidase"/>
</dbReference>
<dbReference type="NCBIfam" id="NF005478">
    <property type="entry name" value="PRK07079.1"/>
    <property type="match status" value="1"/>
</dbReference>
<organism evidence="4 5">
    <name type="scientific">Sulfitobacter undariae</name>
    <dbReference type="NCBI Taxonomy" id="1563671"/>
    <lineage>
        <taxon>Bacteria</taxon>
        <taxon>Pseudomonadati</taxon>
        <taxon>Pseudomonadota</taxon>
        <taxon>Alphaproteobacteria</taxon>
        <taxon>Rhodobacterales</taxon>
        <taxon>Roseobacteraceae</taxon>
        <taxon>Sulfitobacter</taxon>
    </lineage>
</organism>
<dbReference type="SUPFAM" id="SSF53187">
    <property type="entry name" value="Zn-dependent exopeptidases"/>
    <property type="match status" value="1"/>
</dbReference>
<proteinExistence type="predicted"/>
<dbReference type="Proteomes" id="UP000530268">
    <property type="component" value="Unassembled WGS sequence"/>
</dbReference>
<evidence type="ECO:0000256" key="3">
    <source>
        <dbReference type="ARBA" id="ARBA00022801"/>
    </source>
</evidence>
<evidence type="ECO:0000256" key="1">
    <source>
        <dbReference type="ARBA" id="ARBA00022670"/>
    </source>
</evidence>
<dbReference type="GO" id="GO:0046872">
    <property type="term" value="F:metal ion binding"/>
    <property type="evidence" value="ECO:0007669"/>
    <property type="project" value="UniProtKB-KW"/>
</dbReference>
<dbReference type="EMBL" id="JACIEI010000014">
    <property type="protein sequence ID" value="MBB3995391.1"/>
    <property type="molecule type" value="Genomic_DNA"/>
</dbReference>
<dbReference type="Gene3D" id="3.40.630.10">
    <property type="entry name" value="Zn peptidases"/>
    <property type="match status" value="1"/>
</dbReference>
<evidence type="ECO:0000256" key="2">
    <source>
        <dbReference type="ARBA" id="ARBA00022723"/>
    </source>
</evidence>
<comment type="caution">
    <text evidence="4">The sequence shown here is derived from an EMBL/GenBank/DDBJ whole genome shotgun (WGS) entry which is preliminary data.</text>
</comment>
<reference evidence="4 5" key="1">
    <citation type="submission" date="2020-08" db="EMBL/GenBank/DDBJ databases">
        <title>Genomic Encyclopedia of Type Strains, Phase IV (KMG-IV): sequencing the most valuable type-strain genomes for metagenomic binning, comparative biology and taxonomic classification.</title>
        <authorList>
            <person name="Goeker M."/>
        </authorList>
    </citation>
    <scope>NUCLEOTIDE SEQUENCE [LARGE SCALE GENOMIC DNA]</scope>
    <source>
        <strain evidence="4 5">DSM 102234</strain>
    </source>
</reference>
<dbReference type="AlphaFoldDB" id="A0A7W6E5Z9"/>
<keyword evidence="2" id="KW-0479">Metal-binding</keyword>
<keyword evidence="3" id="KW-0378">Hydrolase</keyword>
<dbReference type="PANTHER" id="PTHR43270">
    <property type="entry name" value="BETA-ALA-HIS DIPEPTIDASE"/>
    <property type="match status" value="1"/>
</dbReference>
<accession>A0A7W6E5Z9</accession>
<dbReference type="Gene3D" id="3.30.70.360">
    <property type="match status" value="1"/>
</dbReference>
<dbReference type="GO" id="GO:0006508">
    <property type="term" value="P:proteolysis"/>
    <property type="evidence" value="ECO:0007669"/>
    <property type="project" value="UniProtKB-KW"/>
</dbReference>
<keyword evidence="5" id="KW-1185">Reference proteome</keyword>